<dbReference type="AlphaFoldDB" id="I3W0F7"/>
<reference evidence="1" key="1">
    <citation type="submission" date="2012-01" db="EMBL/GenBank/DDBJ databases">
        <authorList>
            <person name="Summers A.O."/>
            <person name="Wireman J."/>
        </authorList>
    </citation>
    <scope>NUCLEOTIDE SEQUENCE</scope>
    <source>
        <strain evidence="1">B76</strain>
        <plasmid evidence="1">pB76-81</plasmid>
    </source>
</reference>
<keyword evidence="1" id="KW-0614">Plasmid</keyword>
<organism evidence="1">
    <name type="scientific">Pseudomonas syringae</name>
    <dbReference type="NCBI Taxonomy" id="317"/>
    <lineage>
        <taxon>Bacteria</taxon>
        <taxon>Pseudomonadati</taxon>
        <taxon>Pseudomonadota</taxon>
        <taxon>Gammaproteobacteria</taxon>
        <taxon>Pseudomonadales</taxon>
        <taxon>Pseudomonadaceae</taxon>
        <taxon>Pseudomonas</taxon>
    </lineage>
</organism>
<sequence length="116" mass="13184">MKRKIECPECQGPLKVWIDIDASLHFNVSTTGKLSKRAIQDDLPSDGRCGLECQECSWQLHGHDVVDEALLKVIKDADEQWQGLQLSVVRTKILINDRSSLWRHLAGTTYRLCPVQ</sequence>
<protein>
    <submittedName>
        <fullName evidence="1">Uncharacterized protein</fullName>
    </submittedName>
</protein>
<name>I3W0F7_PSESX</name>
<geneLocation type="plasmid" evidence="1">
    <name>pB76-81</name>
</geneLocation>
<proteinExistence type="predicted"/>
<evidence type="ECO:0000313" key="1">
    <source>
        <dbReference type="EMBL" id="AFK89084.1"/>
    </source>
</evidence>
<accession>I3W0F7</accession>
<dbReference type="EMBL" id="JQ418525">
    <property type="protein sequence ID" value="AFK89084.1"/>
    <property type="molecule type" value="Genomic_DNA"/>
</dbReference>